<dbReference type="PANTHER" id="PTHR37017">
    <property type="entry name" value="AB HYDROLASE-1 DOMAIN-CONTAINING PROTEIN-RELATED"/>
    <property type="match status" value="1"/>
</dbReference>
<dbReference type="SUPFAM" id="SSF53474">
    <property type="entry name" value="alpha/beta-Hydrolases"/>
    <property type="match status" value="1"/>
</dbReference>
<dbReference type="Proteomes" id="UP000535543">
    <property type="component" value="Unassembled WGS sequence"/>
</dbReference>
<dbReference type="PANTHER" id="PTHR37017:SF11">
    <property type="entry name" value="ESTERASE_LIPASE_THIOESTERASE DOMAIN-CONTAINING PROTEIN"/>
    <property type="match status" value="1"/>
</dbReference>
<protein>
    <submittedName>
        <fullName evidence="3">Alpha/beta hydrolase</fullName>
    </submittedName>
</protein>
<dbReference type="RefSeq" id="WP_169593346.1">
    <property type="nucleotide sequence ID" value="NZ_VCQU01000012.1"/>
</dbReference>
<organism evidence="3 4">
    <name type="scientific">Antrihabitans stalactiti</name>
    <dbReference type="NCBI Taxonomy" id="2584121"/>
    <lineage>
        <taxon>Bacteria</taxon>
        <taxon>Bacillati</taxon>
        <taxon>Actinomycetota</taxon>
        <taxon>Actinomycetes</taxon>
        <taxon>Mycobacteriales</taxon>
        <taxon>Nocardiaceae</taxon>
        <taxon>Antrihabitans</taxon>
    </lineage>
</organism>
<proteinExistence type="predicted"/>
<evidence type="ECO:0000256" key="1">
    <source>
        <dbReference type="SAM" id="SignalP"/>
    </source>
</evidence>
<dbReference type="AlphaFoldDB" id="A0A848KQ57"/>
<accession>A0A848KQ57</accession>
<dbReference type="InterPro" id="IPR029058">
    <property type="entry name" value="AB_hydrolase_fold"/>
</dbReference>
<keyword evidence="4" id="KW-1185">Reference proteome</keyword>
<evidence type="ECO:0000313" key="4">
    <source>
        <dbReference type="Proteomes" id="UP000535543"/>
    </source>
</evidence>
<dbReference type="InterPro" id="IPR000073">
    <property type="entry name" value="AB_hydrolase_1"/>
</dbReference>
<keyword evidence="1" id="KW-0732">Signal</keyword>
<feature type="signal peptide" evidence="1">
    <location>
        <begin position="1"/>
        <end position="29"/>
    </location>
</feature>
<reference evidence="3 4" key="1">
    <citation type="submission" date="2019-05" db="EMBL/GenBank/DDBJ databases">
        <authorList>
            <person name="Lee S.D."/>
        </authorList>
    </citation>
    <scope>NUCLEOTIDE SEQUENCE [LARGE SCALE GENOMIC DNA]</scope>
    <source>
        <strain evidence="3 4">YC2-7</strain>
    </source>
</reference>
<reference evidence="3 4" key="2">
    <citation type="submission" date="2020-06" db="EMBL/GenBank/DDBJ databases">
        <title>Antribacter stalactiti gen. nov., sp. nov., a new member of the family Nacardiaceae isolated from a cave.</title>
        <authorList>
            <person name="Kim I.S."/>
        </authorList>
    </citation>
    <scope>NUCLEOTIDE SEQUENCE [LARGE SCALE GENOMIC DNA]</scope>
    <source>
        <strain evidence="3 4">YC2-7</strain>
    </source>
</reference>
<dbReference type="EMBL" id="VCQU01000012">
    <property type="protein sequence ID" value="NMN98732.1"/>
    <property type="molecule type" value="Genomic_DNA"/>
</dbReference>
<feature type="chain" id="PRO_5039285354" evidence="1">
    <location>
        <begin position="30"/>
        <end position="266"/>
    </location>
</feature>
<keyword evidence="3" id="KW-0378">Hydrolase</keyword>
<evidence type="ECO:0000259" key="2">
    <source>
        <dbReference type="Pfam" id="PF12697"/>
    </source>
</evidence>
<name>A0A848KQ57_9NOCA</name>
<dbReference type="Pfam" id="PF12697">
    <property type="entry name" value="Abhydrolase_6"/>
    <property type="match status" value="1"/>
</dbReference>
<comment type="caution">
    <text evidence="3">The sequence shown here is derived from an EMBL/GenBank/DDBJ whole genome shotgun (WGS) entry which is preliminary data.</text>
</comment>
<dbReference type="InterPro" id="IPR052897">
    <property type="entry name" value="Sec-Metab_Biosynth_Hydrolase"/>
</dbReference>
<evidence type="ECO:0000313" key="3">
    <source>
        <dbReference type="EMBL" id="NMN98732.1"/>
    </source>
</evidence>
<dbReference type="GO" id="GO:0016787">
    <property type="term" value="F:hydrolase activity"/>
    <property type="evidence" value="ECO:0007669"/>
    <property type="project" value="UniProtKB-KW"/>
</dbReference>
<feature type="domain" description="AB hydrolase-1" evidence="2">
    <location>
        <begin position="37"/>
        <end position="256"/>
    </location>
</feature>
<dbReference type="Gene3D" id="3.40.50.1820">
    <property type="entry name" value="alpha/beta hydrolase"/>
    <property type="match status" value="1"/>
</dbReference>
<sequence length="266" mass="27494">MRATNRSALFLLVLTLLTTLGLGVAQAPAAPVGKPTVVLVHGAFADASSWDAVAAQLRGEGYTVVTPDNPLRGPANDAAAIKRVLDSISGPVILVGHSYGGVVVTNAARTASNVVALVYLAAIVPAQFEPPQLAIDPIRYPGSKLLPPVLLPKLVPGGVDVYINPEYFREAFAADVPADKAAQMAASQHSLALTAQLEPSGAPAYENHRSWWLLTTGDQAVPPSAQQAMAARAHSQVTAIASSHAVMVSHPDAVAALVTQADAATR</sequence>
<gene>
    <name evidence="3" type="ORF">FGL95_27235</name>
</gene>